<dbReference type="Pfam" id="PF00378">
    <property type="entry name" value="ECH_1"/>
    <property type="match status" value="1"/>
</dbReference>
<reference evidence="3 4" key="1">
    <citation type="journal article" date="2011" name="Syst. Appl. Microbiol.">
        <title>Defluviimonas denitrificans gen. nov., sp. nov., and Pararhodobacter aggregans gen. nov., sp. nov., non-phototrophic Rhodobacteraceae from the biofilter of a marine aquaculture.</title>
        <authorList>
            <person name="Foesel B.U."/>
            <person name="Drake H.L."/>
            <person name="Schramm A."/>
        </authorList>
    </citation>
    <scope>NUCLEOTIDE SEQUENCE [LARGE SCALE GENOMIC DNA]</scope>
    <source>
        <strain evidence="3 4">D1-19</strain>
    </source>
</reference>
<dbReference type="Gene3D" id="3.90.226.10">
    <property type="entry name" value="2-enoyl-CoA Hydratase, Chain A, domain 1"/>
    <property type="match status" value="1"/>
</dbReference>
<keyword evidence="3" id="KW-0413">Isomerase</keyword>
<dbReference type="InterPro" id="IPR018376">
    <property type="entry name" value="Enoyl-CoA_hyd/isom_CS"/>
</dbReference>
<dbReference type="PANTHER" id="PTHR43459:SF1">
    <property type="entry name" value="EG:BACN32G11.4 PROTEIN"/>
    <property type="match status" value="1"/>
</dbReference>
<dbReference type="Proteomes" id="UP000244810">
    <property type="component" value="Unassembled WGS sequence"/>
</dbReference>
<dbReference type="PANTHER" id="PTHR43459">
    <property type="entry name" value="ENOYL-COA HYDRATASE"/>
    <property type="match status" value="1"/>
</dbReference>
<accession>A0A2T7UTZ6</accession>
<evidence type="ECO:0000256" key="2">
    <source>
        <dbReference type="RuleBase" id="RU003707"/>
    </source>
</evidence>
<dbReference type="Gene3D" id="1.10.12.10">
    <property type="entry name" value="Lyase 2-enoyl-coa Hydratase, Chain A, domain 2"/>
    <property type="match status" value="1"/>
</dbReference>
<keyword evidence="4" id="KW-1185">Reference proteome</keyword>
<dbReference type="InterPro" id="IPR029045">
    <property type="entry name" value="ClpP/crotonase-like_dom_sf"/>
</dbReference>
<dbReference type="SUPFAM" id="SSF52096">
    <property type="entry name" value="ClpP/crotonase"/>
    <property type="match status" value="1"/>
</dbReference>
<dbReference type="OrthoDB" id="9781757at2"/>
<proteinExistence type="inferred from homology"/>
<dbReference type="InterPro" id="IPR014748">
    <property type="entry name" value="Enoyl-CoA_hydra_C"/>
</dbReference>
<protein>
    <submittedName>
        <fullName evidence="3">2-(1,2-epoxy-1,2-dihydrophenyl)acetyl-CoA isomerase</fullName>
    </submittedName>
</protein>
<dbReference type="CDD" id="cd06558">
    <property type="entry name" value="crotonase-like"/>
    <property type="match status" value="1"/>
</dbReference>
<evidence type="ECO:0000313" key="3">
    <source>
        <dbReference type="EMBL" id="PVE48245.1"/>
    </source>
</evidence>
<organism evidence="3 4">
    <name type="scientific">Pararhodobacter aggregans</name>
    <dbReference type="NCBI Taxonomy" id="404875"/>
    <lineage>
        <taxon>Bacteria</taxon>
        <taxon>Pseudomonadati</taxon>
        <taxon>Pseudomonadota</taxon>
        <taxon>Alphaproteobacteria</taxon>
        <taxon>Rhodobacterales</taxon>
        <taxon>Paracoccaceae</taxon>
        <taxon>Pararhodobacter</taxon>
    </lineage>
</organism>
<sequence length="260" mass="27598">MDILLREDREGVAILTLNRPEGLNALSGSLARALQAAVEDCIAGGNVRCILLTGAGRGFCSGADLGEKLEPDPGKTLLETWYHPMVLALRHCPIPIVAAVNGVAAGAGMSLALLADIILCSENASFLQAFARIGLVPDCGSSWLVTRRIGESRARELTLLAEKLSAEKALAWGLVNRVCPAETLMDEAVALASRLANGPVNALGRIRALHESAAMLDFESQLAEEDRLQRECGAGPEVREGRAAFLEKRPPNFGAIPRGQ</sequence>
<comment type="similarity">
    <text evidence="1 2">Belongs to the enoyl-CoA hydratase/isomerase family.</text>
</comment>
<comment type="caution">
    <text evidence="3">The sequence shown here is derived from an EMBL/GenBank/DDBJ whole genome shotgun (WGS) entry which is preliminary data.</text>
</comment>
<evidence type="ECO:0000313" key="4">
    <source>
        <dbReference type="Proteomes" id="UP000244810"/>
    </source>
</evidence>
<name>A0A2T7UTZ6_9RHOB</name>
<dbReference type="RefSeq" id="WP_107751618.1">
    <property type="nucleotide sequence ID" value="NZ_QBKF01000004.1"/>
</dbReference>
<dbReference type="PROSITE" id="PS00166">
    <property type="entry name" value="ENOYL_COA_HYDRATASE"/>
    <property type="match status" value="1"/>
</dbReference>
<dbReference type="InterPro" id="IPR001753">
    <property type="entry name" value="Enoyl-CoA_hydra/iso"/>
</dbReference>
<evidence type="ECO:0000256" key="1">
    <source>
        <dbReference type="ARBA" id="ARBA00005254"/>
    </source>
</evidence>
<gene>
    <name evidence="3" type="ORF">DDE23_08975</name>
</gene>
<dbReference type="EMBL" id="QDDR01000003">
    <property type="protein sequence ID" value="PVE48245.1"/>
    <property type="molecule type" value="Genomic_DNA"/>
</dbReference>
<dbReference type="AlphaFoldDB" id="A0A2T7UTZ6"/>
<dbReference type="GO" id="GO:0016853">
    <property type="term" value="F:isomerase activity"/>
    <property type="evidence" value="ECO:0007669"/>
    <property type="project" value="UniProtKB-KW"/>
</dbReference>